<feature type="transmembrane region" description="Helical" evidence="1">
    <location>
        <begin position="12"/>
        <end position="37"/>
    </location>
</feature>
<dbReference type="RefSeq" id="WP_264136634.1">
    <property type="nucleotide sequence ID" value="NZ_JAOYOD010000001.1"/>
</dbReference>
<feature type="transmembrane region" description="Helical" evidence="1">
    <location>
        <begin position="83"/>
        <end position="100"/>
    </location>
</feature>
<keyword evidence="1" id="KW-0812">Transmembrane</keyword>
<name>A0ABT3CQ72_9BACT</name>
<keyword evidence="3" id="KW-1185">Reference proteome</keyword>
<gene>
    <name evidence="2" type="ORF">N7U62_04215</name>
</gene>
<sequence>MKKLSINRTPSISHIFILFLGSQLVLGLMFAFTFPVIHSQMGDRTFDLRTFGYSVKTAQSLVDKLDASTAQFYLFPQLFLLDLIYPFLLALFLYTFLLRLKNLTGLASQTWWLWIRVLPFVAMVFDYLENLGIAIMITHSGLLPPSLVRLTSAFTVTKGLFTTCSWIVALALCIAWFWQKIKSSNKRLDHKKIEV</sequence>
<dbReference type="Proteomes" id="UP001300692">
    <property type="component" value="Unassembled WGS sequence"/>
</dbReference>
<evidence type="ECO:0000256" key="1">
    <source>
        <dbReference type="SAM" id="Phobius"/>
    </source>
</evidence>
<organism evidence="2 3">
    <name type="scientific">Reichenbachiella ulvae</name>
    <dbReference type="NCBI Taxonomy" id="2980104"/>
    <lineage>
        <taxon>Bacteria</taxon>
        <taxon>Pseudomonadati</taxon>
        <taxon>Bacteroidota</taxon>
        <taxon>Cytophagia</taxon>
        <taxon>Cytophagales</taxon>
        <taxon>Reichenbachiellaceae</taxon>
        <taxon>Reichenbachiella</taxon>
    </lineage>
</organism>
<evidence type="ECO:0000313" key="3">
    <source>
        <dbReference type="Proteomes" id="UP001300692"/>
    </source>
</evidence>
<feature type="transmembrane region" description="Helical" evidence="1">
    <location>
        <begin position="112"/>
        <end position="139"/>
    </location>
</feature>
<keyword evidence="1" id="KW-0472">Membrane</keyword>
<reference evidence="2 3" key="1">
    <citation type="submission" date="2022-10" db="EMBL/GenBank/DDBJ databases">
        <title>Comparative genomics and taxonomic characterization of three novel marine species of genus Reichenbachiella exhibiting antioxidant and polysaccharide degradation activities.</title>
        <authorList>
            <person name="Muhammad N."/>
            <person name="Lee Y.-J."/>
            <person name="Ko J."/>
            <person name="Kim S.-G."/>
        </authorList>
    </citation>
    <scope>NUCLEOTIDE SEQUENCE [LARGE SCALE GENOMIC DNA]</scope>
    <source>
        <strain evidence="2 3">ABR2-5</strain>
    </source>
</reference>
<feature type="transmembrane region" description="Helical" evidence="1">
    <location>
        <begin position="159"/>
        <end position="178"/>
    </location>
</feature>
<dbReference type="EMBL" id="JAOYOD010000001">
    <property type="protein sequence ID" value="MCV9385851.1"/>
    <property type="molecule type" value="Genomic_DNA"/>
</dbReference>
<comment type="caution">
    <text evidence="2">The sequence shown here is derived from an EMBL/GenBank/DDBJ whole genome shotgun (WGS) entry which is preliminary data.</text>
</comment>
<evidence type="ECO:0000313" key="2">
    <source>
        <dbReference type="EMBL" id="MCV9385851.1"/>
    </source>
</evidence>
<evidence type="ECO:0008006" key="4">
    <source>
        <dbReference type="Google" id="ProtNLM"/>
    </source>
</evidence>
<protein>
    <recommendedName>
        <fullName evidence="4">DUF4328 domain-containing protein</fullName>
    </recommendedName>
</protein>
<keyword evidence="1" id="KW-1133">Transmembrane helix</keyword>
<accession>A0ABT3CQ72</accession>
<proteinExistence type="predicted"/>